<gene>
    <name evidence="11" type="ORF">MELIAE_LOCUS11534</name>
</gene>
<dbReference type="InterPro" id="IPR001660">
    <property type="entry name" value="SAM"/>
</dbReference>
<evidence type="ECO:0000256" key="2">
    <source>
        <dbReference type="ARBA" id="ARBA00022833"/>
    </source>
</evidence>
<dbReference type="CDD" id="cd09942">
    <property type="entry name" value="SH2_nSH2_p85_like"/>
    <property type="match status" value="1"/>
</dbReference>
<dbReference type="PRINTS" id="PR00678">
    <property type="entry name" value="PI3KINASEP85"/>
</dbReference>
<dbReference type="GO" id="GO:0046854">
    <property type="term" value="P:phosphatidylinositol phosphate biosynthetic process"/>
    <property type="evidence" value="ECO:0007669"/>
    <property type="project" value="TreeGrafter"/>
</dbReference>
<dbReference type="SUPFAM" id="SSF57889">
    <property type="entry name" value="Cysteine-rich domain"/>
    <property type="match status" value="1"/>
</dbReference>
<dbReference type="InterPro" id="IPR032498">
    <property type="entry name" value="PI3K_P85_iSH2"/>
</dbReference>
<dbReference type="PROSITE" id="PS50238">
    <property type="entry name" value="RHOGAP"/>
    <property type="match status" value="1"/>
</dbReference>
<dbReference type="Pfam" id="PF16454">
    <property type="entry name" value="PI3K_P85_iSH2"/>
    <property type="match status" value="1"/>
</dbReference>
<dbReference type="InterPro" id="IPR013761">
    <property type="entry name" value="SAM/pointed_sf"/>
</dbReference>
<dbReference type="SUPFAM" id="SSF47769">
    <property type="entry name" value="SAM/Pointed domain"/>
    <property type="match status" value="1"/>
</dbReference>
<feature type="domain" description="SH2" evidence="7">
    <location>
        <begin position="895"/>
        <end position="989"/>
    </location>
</feature>
<dbReference type="Gene3D" id="3.30.60.20">
    <property type="match status" value="1"/>
</dbReference>
<dbReference type="Pfam" id="PF07647">
    <property type="entry name" value="SAM_2"/>
    <property type="match status" value="1"/>
</dbReference>
<name>A0A9P0FLP9_BRAAE</name>
<dbReference type="PANTHER" id="PTHR10155">
    <property type="entry name" value="PHOSPHATIDYLINOSITOL 3-KINASE REGULATORY SUBUNIT"/>
    <property type="match status" value="1"/>
</dbReference>
<dbReference type="CDD" id="cd20830">
    <property type="entry name" value="C1_PIK3R-like_rpt2"/>
    <property type="match status" value="1"/>
</dbReference>
<dbReference type="PROSITE" id="PS50105">
    <property type="entry name" value="SAM_DOMAIN"/>
    <property type="match status" value="1"/>
</dbReference>
<dbReference type="GO" id="GO:0046872">
    <property type="term" value="F:metal ion binding"/>
    <property type="evidence" value="ECO:0007669"/>
    <property type="project" value="UniProtKB-KW"/>
</dbReference>
<evidence type="ECO:0000259" key="8">
    <source>
        <dbReference type="PROSITE" id="PS50081"/>
    </source>
</evidence>
<feature type="domain" description="Phorbol-ester/DAG-type" evidence="8">
    <location>
        <begin position="277"/>
        <end position="327"/>
    </location>
</feature>
<reference evidence="11" key="1">
    <citation type="submission" date="2021-12" db="EMBL/GenBank/DDBJ databases">
        <authorList>
            <person name="King R."/>
        </authorList>
    </citation>
    <scope>NUCLEOTIDE SEQUENCE</scope>
</reference>
<dbReference type="Gene3D" id="3.30.505.10">
    <property type="entry name" value="SH2 domain"/>
    <property type="match status" value="2"/>
</dbReference>
<keyword evidence="3 4" id="KW-0727">SH2 domain</keyword>
<keyword evidence="2" id="KW-0862">Zinc</keyword>
<dbReference type="Gene3D" id="1.10.150.50">
    <property type="entry name" value="Transcription Factor, Ets-1"/>
    <property type="match status" value="1"/>
</dbReference>
<dbReference type="Gene3D" id="1.10.555.10">
    <property type="entry name" value="Rho GTPase activation protein"/>
    <property type="match status" value="1"/>
</dbReference>
<dbReference type="FunFam" id="3.30.505.10:FF:000100">
    <property type="entry name" value="phosphatidylinositol 3-kinase regulatory subunit gamma"/>
    <property type="match status" value="1"/>
</dbReference>
<evidence type="ECO:0000256" key="6">
    <source>
        <dbReference type="SAM" id="MobiDB-lite"/>
    </source>
</evidence>
<dbReference type="Gene3D" id="1.10.287.1490">
    <property type="match status" value="1"/>
</dbReference>
<dbReference type="SMART" id="SM00252">
    <property type="entry name" value="SH2"/>
    <property type="match status" value="2"/>
</dbReference>
<dbReference type="Pfam" id="PF00130">
    <property type="entry name" value="C1_1"/>
    <property type="match status" value="1"/>
</dbReference>
<evidence type="ECO:0000259" key="7">
    <source>
        <dbReference type="PROSITE" id="PS50001"/>
    </source>
</evidence>
<dbReference type="FunFam" id="3.30.505.10:FF:000014">
    <property type="entry name" value="Phosphatidylinositol 3-kinase regulatory subunit alpha"/>
    <property type="match status" value="1"/>
</dbReference>
<sequence length="1022" mass="116612">MSVHETENQESGECESTSNNKDELYRRVVAKAAAAAAAAAAAESSKMLSSSTMPIVFHDAENYMLRGINRPPIAHVTHQQQQQQHAPLSMEDLRTFWTKTRTFDYDTTTLGTLLDEDLANDQYCARILSFHSLMCSCELSCCCNCGTFCSSDCHACFHNFCARYLSNHPCQKNNDVLPPVTLEYDKPISEWTSSNVVEWMAALNLYVYSDVFRCKDIKGSDLINLDREKLINMGIKDEFHQKALLSCIDELIKKPDNNKMSNEQMGSDSDNNFDQYAHKLTQHSFSKMETCDKCNKYLRGLLHQGFICQNCGLVAHRTCAVTGLPSCTTPPGEDRAHFIQFKSYFGQGLCLQFNPNEYPAPELLINCTKELELTAKNDKTLELYNLYSSTPPSDQVTTLLEKIKESPLNVDLSEYSPVCIASIFKKYLRELPDPLIPVSWYDKFIMASKEKNDEACSSILRQLVEELPEHHKTTLRFIMSHLCRMCQMEYARGNKSPPTVLIQVMCHIFLRPPWEHIIQIVCNTQAHNRIVELLLLYCDWGESLPEFASAPVLPPRKATTHRNSSSSQQQQPAISSNAQQQQQPSVEKMPEQVKINAISLQDAEWYWGDITREEVNEVLNESPDGSYLVRDASSKCGEYTLTLRKGGANKLIKICHRNGKYGFTEPYIFSSVVELINHFRHHSLSQYNASLDIKLVNPISRHNMEEESAKTENIEILREELKKINRDLIAKNKSLECWSKMHAENMYEIQNKKTSLEAFKEIVKVFKEQTKVREKFQSEAQPHEIVNLKSNSDVLKERQKKLEEVCDQLENQVQRMEAYNRSVVRELTNIKPEIHSYRKKRDKYMRWLQERGISVAKLNQLLNRKDGEAGAEGDLDDGDIECDVDSLPHNDENTWLIRDCSRTDAEKMLANKPDGTFLIRYSSRLCKYALSIACNGTTNHCIIDHSNRGYGFTEPYNIYPDLKDLVLHYATNSLEIHNDSLNTVLRYPINQYYEVDDAAGTADAGGGGYLQCIPTSSTSYAT</sequence>
<evidence type="ECO:0008006" key="13">
    <source>
        <dbReference type="Google" id="ProtNLM"/>
    </source>
</evidence>
<evidence type="ECO:0000256" key="3">
    <source>
        <dbReference type="ARBA" id="ARBA00022999"/>
    </source>
</evidence>
<evidence type="ECO:0000256" key="5">
    <source>
        <dbReference type="SAM" id="Coils"/>
    </source>
</evidence>
<dbReference type="InterPro" id="IPR008936">
    <property type="entry name" value="Rho_GTPase_activation_prot"/>
</dbReference>
<dbReference type="InterPro" id="IPR002219">
    <property type="entry name" value="PKC_DAG/PE"/>
</dbReference>
<dbReference type="SMART" id="SM00109">
    <property type="entry name" value="C1"/>
    <property type="match status" value="1"/>
</dbReference>
<dbReference type="SMART" id="SM00454">
    <property type="entry name" value="SAM"/>
    <property type="match status" value="1"/>
</dbReference>
<dbReference type="PANTHER" id="PTHR10155:SF10">
    <property type="entry name" value="PI3K21B, ISOFORM B"/>
    <property type="match status" value="1"/>
</dbReference>
<evidence type="ECO:0000256" key="1">
    <source>
        <dbReference type="ARBA" id="ARBA00022723"/>
    </source>
</evidence>
<dbReference type="GO" id="GO:0046935">
    <property type="term" value="F:1-phosphatidylinositol-3-kinase regulator activity"/>
    <property type="evidence" value="ECO:0007669"/>
    <property type="project" value="TreeGrafter"/>
</dbReference>
<dbReference type="GO" id="GO:0008286">
    <property type="term" value="P:insulin receptor signaling pathway"/>
    <property type="evidence" value="ECO:0007669"/>
    <property type="project" value="TreeGrafter"/>
</dbReference>
<evidence type="ECO:0000256" key="4">
    <source>
        <dbReference type="PROSITE-ProRule" id="PRU00191"/>
    </source>
</evidence>
<dbReference type="FunFam" id="1.10.555.10:FF:000070">
    <property type="entry name" value="Phosphatidylinositol 3-kinase regulatory subunit alpha-like Protein"/>
    <property type="match status" value="1"/>
</dbReference>
<dbReference type="Pfam" id="PF00017">
    <property type="entry name" value="SH2"/>
    <property type="match status" value="2"/>
</dbReference>
<feature type="domain" description="SAM" evidence="9">
    <location>
        <begin position="191"/>
        <end position="254"/>
    </location>
</feature>
<dbReference type="PRINTS" id="PR00401">
    <property type="entry name" value="SH2DOMAIN"/>
</dbReference>
<proteinExistence type="predicted"/>
<dbReference type="InterPro" id="IPR000980">
    <property type="entry name" value="SH2"/>
</dbReference>
<feature type="domain" description="Rho-GAP" evidence="10">
    <location>
        <begin position="347"/>
        <end position="542"/>
    </location>
</feature>
<dbReference type="OrthoDB" id="3175255at2759"/>
<dbReference type="GO" id="GO:0005942">
    <property type="term" value="C:phosphatidylinositol 3-kinase complex"/>
    <property type="evidence" value="ECO:0007669"/>
    <property type="project" value="TreeGrafter"/>
</dbReference>
<feature type="region of interest" description="Disordered" evidence="6">
    <location>
        <begin position="553"/>
        <end position="588"/>
    </location>
</feature>
<accession>A0A9P0FLP9</accession>
<dbReference type="Proteomes" id="UP001154078">
    <property type="component" value="Chromosome 8"/>
</dbReference>
<protein>
    <recommendedName>
        <fullName evidence="13">Phosphatidylinositol 3-kinase regulatory subunit alpha</fullName>
    </recommendedName>
</protein>
<evidence type="ECO:0000313" key="11">
    <source>
        <dbReference type="EMBL" id="CAH0562413.1"/>
    </source>
</evidence>
<feature type="domain" description="SH2" evidence="7">
    <location>
        <begin position="605"/>
        <end position="699"/>
    </location>
</feature>
<dbReference type="AlphaFoldDB" id="A0A9P0FLP9"/>
<dbReference type="InterPro" id="IPR046349">
    <property type="entry name" value="C1-like_sf"/>
</dbReference>
<dbReference type="SUPFAM" id="SSF55550">
    <property type="entry name" value="SH2 domain"/>
    <property type="match status" value="2"/>
</dbReference>
<dbReference type="EMBL" id="OV121139">
    <property type="protein sequence ID" value="CAH0562413.1"/>
    <property type="molecule type" value="Genomic_DNA"/>
</dbReference>
<dbReference type="FunFam" id="1.10.150.50:FF:000146">
    <property type="entry name" value="Phosphatidylinositol 3-kinase regulatory subunit alpha-like Protein"/>
    <property type="match status" value="1"/>
</dbReference>
<keyword evidence="1" id="KW-0479">Metal-binding</keyword>
<dbReference type="InterPro" id="IPR036860">
    <property type="entry name" value="SH2_dom_sf"/>
</dbReference>
<feature type="coiled-coil region" evidence="5">
    <location>
        <begin position="707"/>
        <end position="734"/>
    </location>
</feature>
<dbReference type="CDD" id="cd00159">
    <property type="entry name" value="RhoGAP"/>
    <property type="match status" value="1"/>
</dbReference>
<evidence type="ECO:0000313" key="12">
    <source>
        <dbReference type="Proteomes" id="UP001154078"/>
    </source>
</evidence>
<evidence type="ECO:0000259" key="9">
    <source>
        <dbReference type="PROSITE" id="PS50105"/>
    </source>
</evidence>
<dbReference type="SMART" id="SM00324">
    <property type="entry name" value="RhoGAP"/>
    <property type="match status" value="1"/>
</dbReference>
<evidence type="ECO:0000259" key="10">
    <source>
        <dbReference type="PROSITE" id="PS50238"/>
    </source>
</evidence>
<dbReference type="PROSITE" id="PS00479">
    <property type="entry name" value="ZF_DAG_PE_1"/>
    <property type="match status" value="1"/>
</dbReference>
<feature type="coiled-coil region" evidence="5">
    <location>
        <begin position="785"/>
        <end position="826"/>
    </location>
</feature>
<keyword evidence="12" id="KW-1185">Reference proteome</keyword>
<dbReference type="InterPro" id="IPR035022">
    <property type="entry name" value="PI3kinase_P85_nSH2"/>
</dbReference>
<dbReference type="SUPFAM" id="SSF48350">
    <property type="entry name" value="GTPase activation domain, GAP"/>
    <property type="match status" value="1"/>
</dbReference>
<organism evidence="11 12">
    <name type="scientific">Brassicogethes aeneus</name>
    <name type="common">Rape pollen beetle</name>
    <name type="synonym">Meligethes aeneus</name>
    <dbReference type="NCBI Taxonomy" id="1431903"/>
    <lineage>
        <taxon>Eukaryota</taxon>
        <taxon>Metazoa</taxon>
        <taxon>Ecdysozoa</taxon>
        <taxon>Arthropoda</taxon>
        <taxon>Hexapoda</taxon>
        <taxon>Insecta</taxon>
        <taxon>Pterygota</taxon>
        <taxon>Neoptera</taxon>
        <taxon>Endopterygota</taxon>
        <taxon>Coleoptera</taxon>
        <taxon>Polyphaga</taxon>
        <taxon>Cucujiformia</taxon>
        <taxon>Nitidulidae</taxon>
        <taxon>Meligethinae</taxon>
        <taxon>Brassicogethes</taxon>
    </lineage>
</organism>
<dbReference type="InterPro" id="IPR000198">
    <property type="entry name" value="RhoGAP_dom"/>
</dbReference>
<keyword evidence="5" id="KW-0175">Coiled coil</keyword>
<dbReference type="PROSITE" id="PS50001">
    <property type="entry name" value="SH2"/>
    <property type="match status" value="2"/>
</dbReference>
<feature type="compositionally biased region" description="Low complexity" evidence="6">
    <location>
        <begin position="563"/>
        <end position="585"/>
    </location>
</feature>
<dbReference type="PROSITE" id="PS50081">
    <property type="entry name" value="ZF_DAG_PE_2"/>
    <property type="match status" value="1"/>
</dbReference>
<dbReference type="Pfam" id="PF00620">
    <property type="entry name" value="RhoGAP"/>
    <property type="match status" value="1"/>
</dbReference>